<evidence type="ECO:0008006" key="3">
    <source>
        <dbReference type="Google" id="ProtNLM"/>
    </source>
</evidence>
<evidence type="ECO:0000313" key="1">
    <source>
        <dbReference type="EMBL" id="CAO81439.1"/>
    </source>
</evidence>
<dbReference type="AlphaFoldDB" id="B0VJR1"/>
<gene>
    <name evidence="1" type="ordered locus">CLOAM1601</name>
</gene>
<name>B0VJR1_CLOAI</name>
<sequence>MQRKNNYTLFRIGELVPSGTYTKVHSCFERVINFAAEDIVISLCESSICAGPYRLILKGRIPLAKELKVTEKEVVINQEISLPYSQDNIWKIPSIHPHQNAQKTFLLCEKLLNFFIGEEKNNLLSLLFQPPSSQDEFLLQFRNCLINGINNLFQQQYTLFAQQIKRRGLGSTPAGDDFLIGYIICLSWLIANGRKDLIKQREEIYQTALDNDLLVNTFLHQAYYLRPDDDWANFLLALSENDEINLTKYINLIMNSGESSGKDMLSGFVFCLLFNWFWSAEIAKCRSCIFPDVLAALNVLSVNI</sequence>
<protein>
    <recommendedName>
        <fullName evidence="3">DUF2877 domain-containing protein</fullName>
    </recommendedName>
</protein>
<dbReference type="RefSeq" id="WP_015425297.1">
    <property type="nucleotide sequence ID" value="NC_020449.1"/>
</dbReference>
<organism evidence="1 2">
    <name type="scientific">Cloacimonas acidaminovorans (strain Evry)</name>
    <dbReference type="NCBI Taxonomy" id="459349"/>
    <lineage>
        <taxon>Bacteria</taxon>
        <taxon>Pseudomonadati</taxon>
        <taxon>Candidatus Cloacimonadota</taxon>
        <taxon>Candidatus Cloacimonadia</taxon>
        <taxon>Candidatus Cloacimonadales</taxon>
        <taxon>Candidatus Cloacimonadaceae</taxon>
        <taxon>Candidatus Cloacimonas</taxon>
    </lineage>
</organism>
<dbReference type="KEGG" id="caci:CLOAM1601"/>
<dbReference type="STRING" id="459349.CLOAM1601"/>
<dbReference type="HOGENOM" id="CLU_914310_0_0_0"/>
<proteinExistence type="predicted"/>
<dbReference type="Pfam" id="PF11392">
    <property type="entry name" value="AllH"/>
    <property type="match status" value="1"/>
</dbReference>
<dbReference type="Proteomes" id="UP000002019">
    <property type="component" value="Chromosome"/>
</dbReference>
<dbReference type="InterPro" id="IPR021530">
    <property type="entry name" value="AllH-like"/>
</dbReference>
<accession>B0VJR1</accession>
<keyword evidence="2" id="KW-1185">Reference proteome</keyword>
<dbReference type="OrthoDB" id="4933449at2"/>
<evidence type="ECO:0000313" key="2">
    <source>
        <dbReference type="Proteomes" id="UP000002019"/>
    </source>
</evidence>
<reference evidence="1 2" key="1">
    <citation type="journal article" date="2008" name="J. Bacteriol.">
        <title>'Candidatus Cloacamonas acidaminovorans': genome sequence reconstruction provides a first glimpse of a new bacterial division.</title>
        <authorList>
            <person name="Pelletier E."/>
            <person name="Kreimeyer A."/>
            <person name="Bocs S."/>
            <person name="Rouy Z."/>
            <person name="Gyapay G."/>
            <person name="Chouari R."/>
            <person name="Riviere D."/>
            <person name="Ganesan A."/>
            <person name="Daegelen P."/>
            <person name="Sghir A."/>
            <person name="Cohen G.N."/>
            <person name="Medigue C."/>
            <person name="Weissenbach J."/>
            <person name="Le Paslier D."/>
        </authorList>
    </citation>
    <scope>NUCLEOTIDE SEQUENCE [LARGE SCALE GENOMIC DNA]</scope>
    <source>
        <strain evidence="2">Evry</strain>
    </source>
</reference>
<dbReference type="EMBL" id="CU466930">
    <property type="protein sequence ID" value="CAO81439.1"/>
    <property type="molecule type" value="Genomic_DNA"/>
</dbReference>